<evidence type="ECO:0000313" key="2">
    <source>
        <dbReference type="EMBL" id="OUC95024.1"/>
    </source>
</evidence>
<evidence type="ECO:0000256" key="1">
    <source>
        <dbReference type="SAM" id="MobiDB-lite"/>
    </source>
</evidence>
<comment type="caution">
    <text evidence="2">The sequence shown here is derived from an EMBL/GenBank/DDBJ whole genome shotgun (WGS) entry which is preliminary data.</text>
</comment>
<evidence type="ECO:0000313" key="3">
    <source>
        <dbReference type="Proteomes" id="UP000195105"/>
    </source>
</evidence>
<gene>
    <name evidence="2" type="ORF">CA983_34195</name>
</gene>
<proteinExistence type="predicted"/>
<dbReference type="EMBL" id="NGFN01000313">
    <property type="protein sequence ID" value="OUC95024.1"/>
    <property type="molecule type" value="Genomic_DNA"/>
</dbReference>
<feature type="compositionally biased region" description="Low complexity" evidence="1">
    <location>
        <begin position="17"/>
        <end position="46"/>
    </location>
</feature>
<feature type="region of interest" description="Disordered" evidence="1">
    <location>
        <begin position="1"/>
        <end position="54"/>
    </location>
</feature>
<accession>A0A243RLB3</accession>
<keyword evidence="3" id="KW-1185">Reference proteome</keyword>
<feature type="non-terminal residue" evidence="2">
    <location>
        <position position="71"/>
    </location>
</feature>
<organism evidence="2 3">
    <name type="scientific">Streptomyces swartbergensis</name>
    <dbReference type="NCBI Taxonomy" id="487165"/>
    <lineage>
        <taxon>Bacteria</taxon>
        <taxon>Bacillati</taxon>
        <taxon>Actinomycetota</taxon>
        <taxon>Actinomycetes</taxon>
        <taxon>Kitasatosporales</taxon>
        <taxon>Streptomycetaceae</taxon>
        <taxon>Streptomyces</taxon>
    </lineage>
</organism>
<protein>
    <submittedName>
        <fullName evidence="2">Uncharacterized protein</fullName>
    </submittedName>
</protein>
<name>A0A243RLB3_9ACTN</name>
<dbReference type="Proteomes" id="UP000195105">
    <property type="component" value="Unassembled WGS sequence"/>
</dbReference>
<reference evidence="2 3" key="1">
    <citation type="submission" date="2017-05" db="EMBL/GenBank/DDBJ databases">
        <title>Biotechnological potential of actinobacteria isolated from South African environments.</title>
        <authorList>
            <person name="Le Roes-Hill M."/>
            <person name="Prins A."/>
            <person name="Durrell K.A."/>
        </authorList>
    </citation>
    <scope>NUCLEOTIDE SEQUENCE [LARGE SCALE GENOMIC DNA]</scope>
    <source>
        <strain evidence="2 3">HMC13</strain>
    </source>
</reference>
<sequence>MSSAAEQEAVAGHQATGNGRQAAAVNGARRAAPPPTVAARPGAPTPLGARFRVGPDGVAGTNFALWAGGAE</sequence>
<dbReference type="RefSeq" id="WP_143645625.1">
    <property type="nucleotide sequence ID" value="NZ_NGFN01000313.1"/>
</dbReference>
<dbReference type="AlphaFoldDB" id="A0A243RLB3"/>